<dbReference type="PhylomeDB" id="A0A0G4HR97"/>
<gene>
    <name evidence="2" type="ORF">Cvel_30574</name>
</gene>
<dbReference type="AlphaFoldDB" id="A0A0G4HR97"/>
<evidence type="ECO:0000256" key="1">
    <source>
        <dbReference type="SAM" id="MobiDB-lite"/>
    </source>
</evidence>
<sequence>MSSIALVNGGADISLMSNKVLSTFFALRPSLRRHFKATDVRVVGEGNSPLQITGFINLTLSSFARPLRHTFYICSNLMHDMILGMDWLIRHAKSQSFEDSKLTLQSRFDKEEETEVITLFPLTELQREKASLQTPTLSTARTVIPPRSGVHAQVKLPESSGIPNGAPVLLERIAGALPAHLAIGNSVSIVEDRELTLNVINVSKKHAAILKERPLALATLCKNFQPSRRKPRETRIGQRRQGVEYLQPRPEGHRGQKGLSPTRTPT</sequence>
<dbReference type="CDD" id="cd00303">
    <property type="entry name" value="retropepsin_like"/>
    <property type="match status" value="1"/>
</dbReference>
<reference evidence="2" key="1">
    <citation type="submission" date="2014-11" db="EMBL/GenBank/DDBJ databases">
        <authorList>
            <person name="Otto D Thomas"/>
            <person name="Naeem Raeece"/>
        </authorList>
    </citation>
    <scope>NUCLEOTIDE SEQUENCE</scope>
</reference>
<name>A0A0G4HR97_9ALVE</name>
<dbReference type="InterPro" id="IPR021109">
    <property type="entry name" value="Peptidase_aspartic_dom_sf"/>
</dbReference>
<dbReference type="VEuPathDB" id="CryptoDB:Cvel_30574"/>
<organism evidence="2">
    <name type="scientific">Chromera velia CCMP2878</name>
    <dbReference type="NCBI Taxonomy" id="1169474"/>
    <lineage>
        <taxon>Eukaryota</taxon>
        <taxon>Sar</taxon>
        <taxon>Alveolata</taxon>
        <taxon>Colpodellida</taxon>
        <taxon>Chromeraceae</taxon>
        <taxon>Chromera</taxon>
    </lineage>
</organism>
<accession>A0A0G4HR97</accession>
<feature type="region of interest" description="Disordered" evidence="1">
    <location>
        <begin position="226"/>
        <end position="266"/>
    </location>
</feature>
<dbReference type="EMBL" id="CDMZ01003568">
    <property type="protein sequence ID" value="CEM46833.1"/>
    <property type="molecule type" value="Genomic_DNA"/>
</dbReference>
<evidence type="ECO:0000313" key="2">
    <source>
        <dbReference type="EMBL" id="CEM46833.1"/>
    </source>
</evidence>
<dbReference type="Gene3D" id="2.40.70.10">
    <property type="entry name" value="Acid Proteases"/>
    <property type="match status" value="1"/>
</dbReference>
<proteinExistence type="predicted"/>
<evidence type="ECO:0008006" key="3">
    <source>
        <dbReference type="Google" id="ProtNLM"/>
    </source>
</evidence>
<protein>
    <recommendedName>
        <fullName evidence="3">Peptidase A2 domain-containing protein</fullName>
    </recommendedName>
</protein>
<dbReference type="SUPFAM" id="SSF50630">
    <property type="entry name" value="Acid proteases"/>
    <property type="match status" value="1"/>
</dbReference>